<organism evidence="22 23">
    <name type="scientific">Halarchaeum acidiphilum MH1-52-1</name>
    <dbReference type="NCBI Taxonomy" id="1261545"/>
    <lineage>
        <taxon>Archaea</taxon>
        <taxon>Methanobacteriati</taxon>
        <taxon>Methanobacteriota</taxon>
        <taxon>Stenosarchaea group</taxon>
        <taxon>Halobacteria</taxon>
        <taxon>Halobacteriales</taxon>
        <taxon>Halobacteriaceae</taxon>
    </lineage>
</organism>
<dbReference type="GO" id="GO:0015417">
    <property type="term" value="F:ABC-type polyamine transporter activity"/>
    <property type="evidence" value="ECO:0007669"/>
    <property type="project" value="InterPro"/>
</dbReference>
<keyword evidence="7" id="KW-1278">Translocase</keyword>
<dbReference type="InterPro" id="IPR027417">
    <property type="entry name" value="P-loop_NTPase"/>
</dbReference>
<dbReference type="Pfam" id="PF08402">
    <property type="entry name" value="TOBE_2"/>
    <property type="match status" value="1"/>
</dbReference>
<comment type="subunit">
    <text evidence="10">The complex is composed of two ATP-binding proteins (WtpC), two transmembrane proteins (WtpB) and a solute-binding protein (WtpA).</text>
</comment>
<dbReference type="SUPFAM" id="SSF50331">
    <property type="entry name" value="MOP-like"/>
    <property type="match status" value="1"/>
</dbReference>
<dbReference type="GO" id="GO:0005524">
    <property type="term" value="F:ATP binding"/>
    <property type="evidence" value="ECO:0007669"/>
    <property type="project" value="UniProtKB-KW"/>
</dbReference>
<dbReference type="SMART" id="SM00382">
    <property type="entry name" value="AAA"/>
    <property type="match status" value="1"/>
</dbReference>
<evidence type="ECO:0000256" key="6">
    <source>
        <dbReference type="ARBA" id="ARBA00022840"/>
    </source>
</evidence>
<evidence type="ECO:0000256" key="20">
    <source>
        <dbReference type="SAM" id="MobiDB-lite"/>
    </source>
</evidence>
<protein>
    <recommendedName>
        <fullName evidence="12">Molybdate/tungstate import ATP-binding protein WtpC</fullName>
        <ecNumber evidence="11">7.3.2.6</ecNumber>
        <ecNumber evidence="19">7.5.2.13</ecNumber>
    </recommendedName>
</protein>
<keyword evidence="8" id="KW-0472">Membrane</keyword>
<comment type="caution">
    <text evidence="22">The sequence shown here is derived from an EMBL/GenBank/DDBJ whole genome shotgun (WGS) entry which is preliminary data.</text>
</comment>
<keyword evidence="6 22" id="KW-0067">ATP-binding</keyword>
<evidence type="ECO:0000256" key="4">
    <source>
        <dbReference type="ARBA" id="ARBA00022505"/>
    </source>
</evidence>
<dbReference type="Gene3D" id="2.40.50.100">
    <property type="match status" value="1"/>
</dbReference>
<evidence type="ECO:0000256" key="17">
    <source>
        <dbReference type="ARBA" id="ARBA00061029"/>
    </source>
</evidence>
<dbReference type="InterPro" id="IPR008995">
    <property type="entry name" value="Mo/tungstate-bd_C_term_dom"/>
</dbReference>
<evidence type="ECO:0000313" key="22">
    <source>
        <dbReference type="EMBL" id="GAD51846.1"/>
    </source>
</evidence>
<dbReference type="FunFam" id="3.40.50.300:FF:000042">
    <property type="entry name" value="Maltose/maltodextrin ABC transporter, ATP-binding protein"/>
    <property type="match status" value="1"/>
</dbReference>
<dbReference type="PROSITE" id="PS00211">
    <property type="entry name" value="ABC_TRANSPORTER_1"/>
    <property type="match status" value="1"/>
</dbReference>
<accession>U2YDT8</accession>
<dbReference type="SUPFAM" id="SSF52540">
    <property type="entry name" value="P-loop containing nucleoside triphosphate hydrolases"/>
    <property type="match status" value="1"/>
</dbReference>
<comment type="catalytic activity">
    <reaction evidence="14">
        <text>D-xylose(out) + ATP + H2O = D-xylose(in) + ADP + phosphate + H(+)</text>
        <dbReference type="Rhea" id="RHEA:29899"/>
        <dbReference type="ChEBI" id="CHEBI:15377"/>
        <dbReference type="ChEBI" id="CHEBI:15378"/>
        <dbReference type="ChEBI" id="CHEBI:30616"/>
        <dbReference type="ChEBI" id="CHEBI:43474"/>
        <dbReference type="ChEBI" id="CHEBI:53455"/>
        <dbReference type="ChEBI" id="CHEBI:456216"/>
        <dbReference type="EC" id="7.5.2.13"/>
    </reaction>
    <physiologicalReaction direction="left-to-right" evidence="14">
        <dbReference type="Rhea" id="RHEA:29900"/>
    </physiologicalReaction>
</comment>
<evidence type="ECO:0000259" key="21">
    <source>
        <dbReference type="PROSITE" id="PS50893"/>
    </source>
</evidence>
<keyword evidence="2" id="KW-0813">Transport</keyword>
<comment type="similarity">
    <text evidence="9">Belongs to the ABC transporter superfamily. Sulfate/tungstate importer (TC 3.A.1.6) family.</text>
</comment>
<dbReference type="GO" id="GO:0043190">
    <property type="term" value="C:ATP-binding cassette (ABC) transporter complex"/>
    <property type="evidence" value="ECO:0007669"/>
    <property type="project" value="InterPro"/>
</dbReference>
<name>U2YDT8_9EURY</name>
<dbReference type="Proteomes" id="UP000016986">
    <property type="component" value="Unassembled WGS sequence"/>
</dbReference>
<dbReference type="NCBIfam" id="TIGR01187">
    <property type="entry name" value="potA"/>
    <property type="match status" value="1"/>
</dbReference>
<evidence type="ECO:0000256" key="7">
    <source>
        <dbReference type="ARBA" id="ARBA00022967"/>
    </source>
</evidence>
<evidence type="ECO:0000256" key="18">
    <source>
        <dbReference type="ARBA" id="ARBA00065962"/>
    </source>
</evidence>
<comment type="subcellular location">
    <subcellularLocation>
        <location evidence="1">Cell membrane</location>
        <topology evidence="1">Peripheral membrane protein</topology>
    </subcellularLocation>
</comment>
<feature type="region of interest" description="Disordered" evidence="20">
    <location>
        <begin position="1"/>
        <end position="24"/>
    </location>
</feature>
<evidence type="ECO:0000256" key="19">
    <source>
        <dbReference type="ARBA" id="ARBA00066315"/>
    </source>
</evidence>
<evidence type="ECO:0000256" key="2">
    <source>
        <dbReference type="ARBA" id="ARBA00022448"/>
    </source>
</evidence>
<keyword evidence="3" id="KW-1003">Cell membrane</keyword>
<comment type="function">
    <text evidence="16">Part of the ABC transporter complex XacGHIJK involved in the uptake of xylose and arabinose. Responsible for energy coupling to the transport system.</text>
</comment>
<evidence type="ECO:0000256" key="5">
    <source>
        <dbReference type="ARBA" id="ARBA00022741"/>
    </source>
</evidence>
<evidence type="ECO:0000256" key="9">
    <source>
        <dbReference type="ARBA" id="ARBA00038307"/>
    </source>
</evidence>
<feature type="domain" description="ABC transporter" evidence="21">
    <location>
        <begin position="28"/>
        <end position="258"/>
    </location>
</feature>
<reference evidence="22 23" key="1">
    <citation type="submission" date="2013-09" db="EMBL/GenBank/DDBJ databases">
        <title>Whole genome sequencing of Halarchaeum acidiphilum strain MH1-52-1.</title>
        <authorList>
            <person name="Shimane Y."/>
            <person name="Minegishi H."/>
            <person name="Nishi S."/>
            <person name="Echigo A."/>
            <person name="Shuto A."/>
            <person name="Konishi M."/>
            <person name="Ito T."/>
            <person name="Ohkuma M."/>
            <person name="Ohta Y."/>
            <person name="Nagano Y."/>
            <person name="Tsubouchi T."/>
            <person name="Mori K."/>
            <person name="Usui K."/>
            <person name="Kamekura M."/>
            <person name="Usami R."/>
            <person name="Takaki Y."/>
            <person name="Hatada Y."/>
        </authorList>
    </citation>
    <scope>NUCLEOTIDE SEQUENCE [LARGE SCALE GENOMIC DNA]</scope>
    <source>
        <strain evidence="22 23">JCM 16109</strain>
    </source>
</reference>
<keyword evidence="4" id="KW-0500">Molybdenum</keyword>
<evidence type="ECO:0000256" key="10">
    <source>
        <dbReference type="ARBA" id="ARBA00038781"/>
    </source>
</evidence>
<dbReference type="Gene3D" id="3.40.50.300">
    <property type="entry name" value="P-loop containing nucleotide triphosphate hydrolases"/>
    <property type="match status" value="1"/>
</dbReference>
<keyword evidence="23" id="KW-1185">Reference proteome</keyword>
<dbReference type="InterPro" id="IPR003593">
    <property type="entry name" value="AAA+_ATPase"/>
</dbReference>
<dbReference type="AlphaFoldDB" id="U2YDT8"/>
<comment type="similarity">
    <text evidence="17">Belongs to the ABC transporter superfamily. Carbohydrate uptake transporter-1 (CUT1) (TC 3.A.1.1) family.</text>
</comment>
<evidence type="ECO:0000256" key="1">
    <source>
        <dbReference type="ARBA" id="ARBA00004202"/>
    </source>
</evidence>
<evidence type="ECO:0000256" key="12">
    <source>
        <dbReference type="ARBA" id="ARBA00041133"/>
    </source>
</evidence>
<keyword evidence="5" id="KW-0547">Nucleotide-binding</keyword>
<dbReference type="EC" id="7.5.2.13" evidence="19"/>
<comment type="catalytic activity">
    <reaction evidence="13">
        <text>tungstate(in) + ATP + H2O = tungstate(out) + ADP + phosphate + H(+)</text>
        <dbReference type="Rhea" id="RHEA:35027"/>
        <dbReference type="ChEBI" id="CHEBI:15377"/>
        <dbReference type="ChEBI" id="CHEBI:15378"/>
        <dbReference type="ChEBI" id="CHEBI:30616"/>
        <dbReference type="ChEBI" id="CHEBI:43474"/>
        <dbReference type="ChEBI" id="CHEBI:46502"/>
        <dbReference type="ChEBI" id="CHEBI:456216"/>
        <dbReference type="EC" id="7.3.2.6"/>
    </reaction>
</comment>
<dbReference type="eggNOG" id="arCOG00177">
    <property type="taxonomic scope" value="Archaea"/>
</dbReference>
<comment type="catalytic activity">
    <reaction evidence="15">
        <text>L-arabinose(out) + ATP + H2O = L-arabinose(in) + ADP + phosphate + H(+)</text>
        <dbReference type="Rhea" id="RHEA:30007"/>
        <dbReference type="ChEBI" id="CHEBI:15377"/>
        <dbReference type="ChEBI" id="CHEBI:15378"/>
        <dbReference type="ChEBI" id="CHEBI:17535"/>
        <dbReference type="ChEBI" id="CHEBI:30616"/>
        <dbReference type="ChEBI" id="CHEBI:43474"/>
        <dbReference type="ChEBI" id="CHEBI:456216"/>
        <dbReference type="EC" id="7.5.2.13"/>
    </reaction>
    <physiologicalReaction direction="left-to-right" evidence="15">
        <dbReference type="Rhea" id="RHEA:30008"/>
    </physiologicalReaction>
</comment>
<dbReference type="InterPro" id="IPR050093">
    <property type="entry name" value="ABC_SmlMolc_Importer"/>
</dbReference>
<dbReference type="InterPro" id="IPR013611">
    <property type="entry name" value="Transp-assoc_OB_typ2"/>
</dbReference>
<dbReference type="PANTHER" id="PTHR42781:SF4">
    <property type="entry name" value="SPERMIDINE_PUTRESCINE IMPORT ATP-BINDING PROTEIN POTA"/>
    <property type="match status" value="1"/>
</dbReference>
<dbReference type="PROSITE" id="PS50893">
    <property type="entry name" value="ABC_TRANSPORTER_2"/>
    <property type="match status" value="1"/>
</dbReference>
<dbReference type="InterPro" id="IPR005893">
    <property type="entry name" value="PotA-like"/>
</dbReference>
<evidence type="ECO:0000313" key="23">
    <source>
        <dbReference type="Proteomes" id="UP000016986"/>
    </source>
</evidence>
<evidence type="ECO:0000256" key="3">
    <source>
        <dbReference type="ARBA" id="ARBA00022475"/>
    </source>
</evidence>
<dbReference type="Pfam" id="PF00005">
    <property type="entry name" value="ABC_tran"/>
    <property type="match status" value="1"/>
</dbReference>
<dbReference type="EMBL" id="BATA01000009">
    <property type="protein sequence ID" value="GAD51846.1"/>
    <property type="molecule type" value="Genomic_DNA"/>
</dbReference>
<dbReference type="InterPro" id="IPR003439">
    <property type="entry name" value="ABC_transporter-like_ATP-bd"/>
</dbReference>
<dbReference type="EC" id="7.3.2.6" evidence="11"/>
<proteinExistence type="inferred from homology"/>
<evidence type="ECO:0000256" key="14">
    <source>
        <dbReference type="ARBA" id="ARBA00050355"/>
    </source>
</evidence>
<evidence type="ECO:0000256" key="11">
    <source>
        <dbReference type="ARBA" id="ARBA00039025"/>
    </source>
</evidence>
<sequence length="381" mass="42475">MRASKTPTMSSSSSINADEATDEGHGSVVIEDLRKEFDDVTAVDGLSLEIEAEEFLTLLGPSGCGKSTTLRLISGLETATSGTIKINGEDVTDIPANKRNTSMVFQEWALFPHMTVQENIAFGLEMRDVPKAEREERIEHALELIELPGYQDRKVSQLSGGQKQRIAMARSIVLEPDVLLFDEPLSSLDRSLRQTMQIELKNMQEELGITFIYVTHDQEEALTMSNRVAVMNDGHLEQVGETYELYEHPQSEFVANFVGETNFFTGVVSEIDVKTLVIDAEEGDIRVESEKTDQLSVGDSVHLTVRPEDIEIADSLDTPNRWECTIGDVVYKGSFIQYDVDVGDRTFLVEQQMRKTTTPRERGDSVDVGFSVEAGEVILDR</sequence>
<gene>
    <name evidence="22" type="ORF">MBEHAL_0606</name>
</gene>
<evidence type="ECO:0000256" key="16">
    <source>
        <dbReference type="ARBA" id="ARBA00053454"/>
    </source>
</evidence>
<dbReference type="InterPro" id="IPR017871">
    <property type="entry name" value="ABC_transporter-like_CS"/>
</dbReference>
<evidence type="ECO:0000256" key="13">
    <source>
        <dbReference type="ARBA" id="ARBA00047936"/>
    </source>
</evidence>
<evidence type="ECO:0000256" key="15">
    <source>
        <dbReference type="ARBA" id="ARBA00051890"/>
    </source>
</evidence>
<dbReference type="GO" id="GO:1901238">
    <property type="term" value="F:ABC-type tungstate transporter activity"/>
    <property type="evidence" value="ECO:0007669"/>
    <property type="project" value="UniProtKB-EC"/>
</dbReference>
<evidence type="ECO:0000256" key="8">
    <source>
        <dbReference type="ARBA" id="ARBA00023136"/>
    </source>
</evidence>
<comment type="subunit">
    <text evidence="18">The complex is composed of two ATP-binding proteins (XacJ and XacK), two transmembrane proteins (XacH and XacI) and a solute-binding protein (XacG).</text>
</comment>
<dbReference type="GO" id="GO:0016887">
    <property type="term" value="F:ATP hydrolysis activity"/>
    <property type="evidence" value="ECO:0007669"/>
    <property type="project" value="InterPro"/>
</dbReference>
<dbReference type="PANTHER" id="PTHR42781">
    <property type="entry name" value="SPERMIDINE/PUTRESCINE IMPORT ATP-BINDING PROTEIN POTA"/>
    <property type="match status" value="1"/>
</dbReference>